<gene>
    <name evidence="2" type="ORF">F7D97_14595</name>
</gene>
<dbReference type="Proteomes" id="UP000406735">
    <property type="component" value="Unassembled WGS sequence"/>
</dbReference>
<dbReference type="Gene3D" id="2.30.30.290">
    <property type="entry name" value="YopX-like domains"/>
    <property type="match status" value="1"/>
</dbReference>
<dbReference type="InterPro" id="IPR019096">
    <property type="entry name" value="YopX_protein"/>
</dbReference>
<dbReference type="Pfam" id="PF09643">
    <property type="entry name" value="YopX"/>
    <property type="match status" value="1"/>
</dbReference>
<protein>
    <recommendedName>
        <fullName evidence="1">YopX protein domain-containing protein</fullName>
    </recommendedName>
</protein>
<dbReference type="SUPFAM" id="SSF159006">
    <property type="entry name" value="YopX-like"/>
    <property type="match status" value="1"/>
</dbReference>
<evidence type="ECO:0000313" key="3">
    <source>
        <dbReference type="Proteomes" id="UP000406735"/>
    </source>
</evidence>
<comment type="caution">
    <text evidence="2">The sequence shown here is derived from an EMBL/GenBank/DDBJ whole genome shotgun (WGS) entry which is preliminary data.</text>
</comment>
<accession>A0A6A7VZJ3</accession>
<dbReference type="EMBL" id="VZCY01000118">
    <property type="protein sequence ID" value="MQN11121.1"/>
    <property type="molecule type" value="Genomic_DNA"/>
</dbReference>
<evidence type="ECO:0000259" key="1">
    <source>
        <dbReference type="Pfam" id="PF09643"/>
    </source>
</evidence>
<proteinExistence type="predicted"/>
<dbReference type="RefSeq" id="WP_153079973.1">
    <property type="nucleotide sequence ID" value="NZ_VZAU01000108.1"/>
</dbReference>
<dbReference type="InterPro" id="IPR023385">
    <property type="entry name" value="YopX-like_C"/>
</dbReference>
<name>A0A6A7VZJ3_9BACT</name>
<evidence type="ECO:0000313" key="2">
    <source>
        <dbReference type="EMBL" id="MQN11121.1"/>
    </source>
</evidence>
<sequence length="130" mass="15252">MKIENIKFKAIRLDGKGWVCGYFYEENGNTYIIENRQKESKLNRNLTYQVDPSTVCQFTGLKDSEGKEIWEGDIVHDSYDLLCIDNLYEVVYIEEEGTFAFKSLDKVDNYEPFVNLFEAYVVGNKFDKEK</sequence>
<organism evidence="2 3">
    <name type="scientific">Segatella copri</name>
    <dbReference type="NCBI Taxonomy" id="165179"/>
    <lineage>
        <taxon>Bacteria</taxon>
        <taxon>Pseudomonadati</taxon>
        <taxon>Bacteroidota</taxon>
        <taxon>Bacteroidia</taxon>
        <taxon>Bacteroidales</taxon>
        <taxon>Prevotellaceae</taxon>
        <taxon>Segatella</taxon>
    </lineage>
</organism>
<reference evidence="2 3" key="1">
    <citation type="submission" date="2019-09" db="EMBL/GenBank/DDBJ databases">
        <title>Distinct polysaccharide growth profiles of human intestinal Prevotella copri isolates.</title>
        <authorList>
            <person name="Fehlner-Peach H."/>
            <person name="Magnabosco C."/>
            <person name="Raghavan V."/>
            <person name="Scher J.U."/>
            <person name="Tett A."/>
            <person name="Cox L.M."/>
            <person name="Gottsegen C."/>
            <person name="Watters A."/>
            <person name="Wiltshire- Gordon J.D."/>
            <person name="Segata N."/>
            <person name="Bonneau R."/>
            <person name="Littman D.R."/>
        </authorList>
    </citation>
    <scope>NUCLEOTIDE SEQUENCE [LARGE SCALE GENOMIC DNA]</scope>
    <source>
        <strain evidence="3">iK21513</strain>
    </source>
</reference>
<dbReference type="AlphaFoldDB" id="A0A6A7VZJ3"/>
<feature type="domain" description="YopX protein" evidence="1">
    <location>
        <begin position="26"/>
        <end position="125"/>
    </location>
</feature>